<comment type="cofactor">
    <cofactor evidence="1">
        <name>Mg(2+)</name>
        <dbReference type="ChEBI" id="CHEBI:18420"/>
    </cofactor>
</comment>
<dbReference type="RefSeq" id="WP_013160631.1">
    <property type="nucleotide sequence ID" value="NZ_CP010341.1"/>
</dbReference>
<evidence type="ECO:0000256" key="2">
    <source>
        <dbReference type="ARBA" id="ARBA00022801"/>
    </source>
</evidence>
<dbReference type="KEGG" id="pfre:RM25_0680"/>
<dbReference type="CDD" id="cd18879">
    <property type="entry name" value="NUDIX_Hydrolase"/>
    <property type="match status" value="1"/>
</dbReference>
<dbReference type="PROSITE" id="PS51462">
    <property type="entry name" value="NUDIX"/>
    <property type="match status" value="1"/>
</dbReference>
<proteinExistence type="predicted"/>
<organism evidence="4">
    <name type="scientific">Propionibacterium freudenreichii subsp. freudenreichii</name>
    <dbReference type="NCBI Taxonomy" id="66712"/>
    <lineage>
        <taxon>Bacteria</taxon>
        <taxon>Bacillati</taxon>
        <taxon>Actinomycetota</taxon>
        <taxon>Actinomycetes</taxon>
        <taxon>Propionibacteriales</taxon>
        <taxon>Propionibacteriaceae</taxon>
        <taxon>Propionibacterium</taxon>
    </lineage>
</organism>
<dbReference type="PANTHER" id="PTHR43046">
    <property type="entry name" value="GDP-MANNOSE MANNOSYL HYDROLASE"/>
    <property type="match status" value="1"/>
</dbReference>
<keyword evidence="2 4" id="KW-0378">Hydrolase</keyword>
<protein>
    <submittedName>
        <fullName evidence="4">NUDIX hydrolase</fullName>
    </submittedName>
</protein>
<dbReference type="GO" id="GO:0016787">
    <property type="term" value="F:hydrolase activity"/>
    <property type="evidence" value="ECO:0007669"/>
    <property type="project" value="UniProtKB-KW"/>
</dbReference>
<accession>A0A068VS47</accession>
<dbReference type="SUPFAM" id="SSF55811">
    <property type="entry name" value="Nudix"/>
    <property type="match status" value="1"/>
</dbReference>
<dbReference type="GeneID" id="61222591"/>
<feature type="domain" description="Nudix hydrolase" evidence="3">
    <location>
        <begin position="19"/>
        <end position="154"/>
    </location>
</feature>
<evidence type="ECO:0000259" key="3">
    <source>
        <dbReference type="PROSITE" id="PS51462"/>
    </source>
</evidence>
<dbReference type="AlphaFoldDB" id="A0A068VS47"/>
<dbReference type="PATRIC" id="fig|66712.6.peg.704"/>
<reference evidence="4" key="1">
    <citation type="submission" date="2014-08" db="EMBL/GenBank/DDBJ databases">
        <authorList>
            <person name="Falentin Helene"/>
        </authorList>
    </citation>
    <scope>NUCLEOTIDE SEQUENCE</scope>
</reference>
<name>A0A068VS47_PROFF</name>
<evidence type="ECO:0000256" key="1">
    <source>
        <dbReference type="ARBA" id="ARBA00001946"/>
    </source>
</evidence>
<evidence type="ECO:0000313" key="4">
    <source>
        <dbReference type="EMBL" id="CEP27006.1"/>
    </source>
</evidence>
<gene>
    <name evidence="4" type="ORF">PFCIRM138_11370</name>
</gene>
<dbReference type="Gene3D" id="3.90.79.10">
    <property type="entry name" value="Nucleoside Triphosphate Pyrophosphohydrolase"/>
    <property type="match status" value="1"/>
</dbReference>
<dbReference type="Pfam" id="PF00293">
    <property type="entry name" value="NUDIX"/>
    <property type="match status" value="1"/>
</dbReference>
<dbReference type="EMBL" id="LM676427">
    <property type="protein sequence ID" value="CEP27006.1"/>
    <property type="molecule type" value="Genomic_DNA"/>
</dbReference>
<dbReference type="InterPro" id="IPR000086">
    <property type="entry name" value="NUDIX_hydrolase_dom"/>
</dbReference>
<dbReference type="InterPro" id="IPR015797">
    <property type="entry name" value="NUDIX_hydrolase-like_dom_sf"/>
</dbReference>
<sequence>MTTPDFVLRLRAAIGHDPLWLIGASAIVLRPGDTGQQVLLGKRSDSGRWSSIDGIVEPGEAPEETAVRECLEETELAVEVERLVMTGVLGPIRYPNGDVCSFVDHVFRCHVTGGRAGTGDRENTAVRWFGVDTLPADIDPVVVRRIRVAVENPREVVLAGRYPEYA</sequence>
<dbReference type="PANTHER" id="PTHR43046:SF16">
    <property type="entry name" value="ADP-RIBOSE PYROPHOSPHATASE YJHB-RELATED"/>
    <property type="match status" value="1"/>
</dbReference>